<keyword evidence="1" id="KW-0175">Coiled coil</keyword>
<feature type="compositionally biased region" description="Acidic residues" evidence="2">
    <location>
        <begin position="93"/>
        <end position="117"/>
    </location>
</feature>
<comment type="caution">
    <text evidence="3">The sequence shown here is derived from an EMBL/GenBank/DDBJ whole genome shotgun (WGS) entry which is preliminary data.</text>
</comment>
<proteinExistence type="predicted"/>
<evidence type="ECO:0000313" key="3">
    <source>
        <dbReference type="EMBL" id="MFH6982178.1"/>
    </source>
</evidence>
<feature type="compositionally biased region" description="Acidic residues" evidence="2">
    <location>
        <begin position="24"/>
        <end position="36"/>
    </location>
</feature>
<name>A0ABW7N3M2_9BACT</name>
<feature type="compositionally biased region" description="Basic and acidic residues" evidence="2">
    <location>
        <begin position="1"/>
        <end position="10"/>
    </location>
</feature>
<dbReference type="Proteomes" id="UP001610063">
    <property type="component" value="Unassembled WGS sequence"/>
</dbReference>
<feature type="compositionally biased region" description="Basic and acidic residues" evidence="2">
    <location>
        <begin position="37"/>
        <end position="51"/>
    </location>
</feature>
<accession>A0ABW7N3M2</accession>
<sequence>MEDKENKLPENLEDLQDGVQENPELTDESTTPEDSGETSKAEPEEAPKAEVEEAPEGQAAEVAKTEETPAEEVVEESPKEAPEPVAAVTANEDTQDDSASEDDSHDDDEDHGDEDDKLLESLHFDNPTKDELLAALKKVSGIEKMRVLDKALKEIKPPFDHIYEKEKEVALKNFVEAGNDAADFVYKGDDTDGQFFELYNQLRNKKQRFFSELEKSKDENLRKKNEILEKLRELVDGEESTASINTLKALQEEWKKLGQVPGAHVKSLWANYNALIDRFYDNRSIYFELKELDRRKNLEGKLELCARAEELVNLENIKEAIVQLNELHEEFKHIGPIPKEDQEPVWQRFKAASDEIYAKRKEFFDELKHDLNENADKKQALGDEAAEFVSFNSDKISDWNKKTKQLLELQKKWEAIGGLPRDRAKHINKHFWGNFKTFFANKNAFFKTLETQREENYNKKKELLEKAEALKNSEEWDQTANELKKLQNAWRDIGPVPEKYRNEVYQKFKAACDTFFERKRAQGSVQNKEFDQNLKKKEEICAMLEAYINADTIELGQVYDLLEQYSEIGFVPRNAIKKIHDRYDDITNRLVSLEDLSDSQRSELETQVQLSKLKNSPHGGQKIQRKEGAIKRKLSSLESDIATWKTNLDFFADSKTADKLKADFNEKIEKATAEMEELKKQLQMLKQI</sequence>
<protein>
    <submittedName>
        <fullName evidence="3">DUF349 domain-containing protein</fullName>
    </submittedName>
</protein>
<evidence type="ECO:0000313" key="4">
    <source>
        <dbReference type="Proteomes" id="UP001610063"/>
    </source>
</evidence>
<evidence type="ECO:0000256" key="2">
    <source>
        <dbReference type="SAM" id="MobiDB-lite"/>
    </source>
</evidence>
<organism evidence="3 4">
    <name type="scientific">Marinoscillum luteum</name>
    <dbReference type="NCBI Taxonomy" id="861051"/>
    <lineage>
        <taxon>Bacteria</taxon>
        <taxon>Pseudomonadati</taxon>
        <taxon>Bacteroidota</taxon>
        <taxon>Cytophagia</taxon>
        <taxon>Cytophagales</taxon>
        <taxon>Reichenbachiellaceae</taxon>
        <taxon>Marinoscillum</taxon>
    </lineage>
</organism>
<feature type="coiled-coil region" evidence="1">
    <location>
        <begin position="199"/>
        <end position="241"/>
    </location>
</feature>
<feature type="coiled-coil region" evidence="1">
    <location>
        <begin position="446"/>
        <end position="486"/>
    </location>
</feature>
<evidence type="ECO:0000256" key="1">
    <source>
        <dbReference type="SAM" id="Coils"/>
    </source>
</evidence>
<feature type="coiled-coil region" evidence="1">
    <location>
        <begin position="661"/>
        <end position="688"/>
    </location>
</feature>
<dbReference type="RefSeq" id="WP_395415944.1">
    <property type="nucleotide sequence ID" value="NZ_JBIPKE010000009.1"/>
</dbReference>
<feature type="coiled-coil region" evidence="1">
    <location>
        <begin position="307"/>
        <end position="334"/>
    </location>
</feature>
<reference evidence="3 4" key="1">
    <citation type="journal article" date="2013" name="Int. J. Syst. Evol. Microbiol.">
        <title>Marinoscillum luteum sp. nov., isolated from marine sediment.</title>
        <authorList>
            <person name="Cha I.T."/>
            <person name="Park S.J."/>
            <person name="Kim S.J."/>
            <person name="Kim J.G."/>
            <person name="Jung M.Y."/>
            <person name="Shin K.S."/>
            <person name="Kwon K.K."/>
            <person name="Yang S.H."/>
            <person name="Seo Y.S."/>
            <person name="Rhee S.K."/>
        </authorList>
    </citation>
    <scope>NUCLEOTIDE SEQUENCE [LARGE SCALE GENOMIC DNA]</scope>
    <source>
        <strain evidence="3 4">KCTC 23939</strain>
    </source>
</reference>
<dbReference type="EMBL" id="JBIPKE010000009">
    <property type="protein sequence ID" value="MFH6982178.1"/>
    <property type="molecule type" value="Genomic_DNA"/>
</dbReference>
<keyword evidence="4" id="KW-1185">Reference proteome</keyword>
<dbReference type="InterPro" id="IPR007139">
    <property type="entry name" value="DUF349"/>
</dbReference>
<dbReference type="Pfam" id="PF03993">
    <property type="entry name" value="DUF349"/>
    <property type="match status" value="5"/>
</dbReference>
<feature type="region of interest" description="Disordered" evidence="2">
    <location>
        <begin position="1"/>
        <end position="126"/>
    </location>
</feature>
<gene>
    <name evidence="3" type="ORF">ACHKAR_01950</name>
</gene>